<keyword evidence="1" id="KW-0472">Membrane</keyword>
<dbReference type="HOGENOM" id="CLU_135445_0_1_11"/>
<accession>C7PYU1</accession>
<dbReference type="InterPro" id="IPR028087">
    <property type="entry name" value="Tad_N"/>
</dbReference>
<feature type="transmembrane region" description="Helical" evidence="1">
    <location>
        <begin position="12"/>
        <end position="34"/>
    </location>
</feature>
<dbReference type="Proteomes" id="UP000000851">
    <property type="component" value="Chromosome"/>
</dbReference>
<dbReference type="AlphaFoldDB" id="C7PYU1"/>
<proteinExistence type="predicted"/>
<dbReference type="RefSeq" id="WP_015797138.1">
    <property type="nucleotide sequence ID" value="NC_013131.1"/>
</dbReference>
<dbReference type="STRING" id="479433.Caci_8594"/>
<dbReference type="Pfam" id="PF13400">
    <property type="entry name" value="Tad"/>
    <property type="match status" value="1"/>
</dbReference>
<dbReference type="KEGG" id="cai:Caci_8594"/>
<keyword evidence="4" id="KW-1185">Reference proteome</keyword>
<evidence type="ECO:0000313" key="3">
    <source>
        <dbReference type="EMBL" id="ACU77413.1"/>
    </source>
</evidence>
<evidence type="ECO:0000256" key="1">
    <source>
        <dbReference type="SAM" id="Phobius"/>
    </source>
</evidence>
<name>C7PYU1_CATAD</name>
<dbReference type="EMBL" id="CP001700">
    <property type="protein sequence ID" value="ACU77413.1"/>
    <property type="molecule type" value="Genomic_DNA"/>
</dbReference>
<protein>
    <recommendedName>
        <fullName evidence="2">Putative Flp pilus-assembly TadG-like N-terminal domain-containing protein</fullName>
    </recommendedName>
</protein>
<keyword evidence="1" id="KW-0812">Transmembrane</keyword>
<keyword evidence="1" id="KW-1133">Transmembrane helix</keyword>
<dbReference type="OrthoDB" id="3823775at2"/>
<reference evidence="3 4" key="1">
    <citation type="journal article" date="2009" name="Stand. Genomic Sci.">
        <title>Complete genome sequence of Catenulispora acidiphila type strain (ID 139908).</title>
        <authorList>
            <person name="Copeland A."/>
            <person name="Lapidus A."/>
            <person name="Glavina Del Rio T."/>
            <person name="Nolan M."/>
            <person name="Lucas S."/>
            <person name="Chen F."/>
            <person name="Tice H."/>
            <person name="Cheng J.F."/>
            <person name="Bruce D."/>
            <person name="Goodwin L."/>
            <person name="Pitluck S."/>
            <person name="Mikhailova N."/>
            <person name="Pati A."/>
            <person name="Ivanova N."/>
            <person name="Mavromatis K."/>
            <person name="Chen A."/>
            <person name="Palaniappan K."/>
            <person name="Chain P."/>
            <person name="Land M."/>
            <person name="Hauser L."/>
            <person name="Chang Y.J."/>
            <person name="Jeffries C.D."/>
            <person name="Chertkov O."/>
            <person name="Brettin T."/>
            <person name="Detter J.C."/>
            <person name="Han C."/>
            <person name="Ali Z."/>
            <person name="Tindall B.J."/>
            <person name="Goker M."/>
            <person name="Bristow J."/>
            <person name="Eisen J.A."/>
            <person name="Markowitz V."/>
            <person name="Hugenholtz P."/>
            <person name="Kyrpides N.C."/>
            <person name="Klenk H.P."/>
        </authorList>
    </citation>
    <scope>NUCLEOTIDE SEQUENCE [LARGE SCALE GENOMIC DNA]</scope>
    <source>
        <strain evidence="4">DSM 44928 / JCM 14897 / NBRC 102108 / NRRL B-24433 / ID139908</strain>
    </source>
</reference>
<dbReference type="eggNOG" id="ENOG5032ZM5">
    <property type="taxonomic scope" value="Bacteria"/>
</dbReference>
<organism evidence="3 4">
    <name type="scientific">Catenulispora acidiphila (strain DSM 44928 / JCM 14897 / NBRC 102108 / NRRL B-24433 / ID139908)</name>
    <dbReference type="NCBI Taxonomy" id="479433"/>
    <lineage>
        <taxon>Bacteria</taxon>
        <taxon>Bacillati</taxon>
        <taxon>Actinomycetota</taxon>
        <taxon>Actinomycetes</taxon>
        <taxon>Catenulisporales</taxon>
        <taxon>Catenulisporaceae</taxon>
        <taxon>Catenulispora</taxon>
    </lineage>
</organism>
<gene>
    <name evidence="3" type="ordered locus">Caci_8594</name>
</gene>
<evidence type="ECO:0000313" key="4">
    <source>
        <dbReference type="Proteomes" id="UP000000851"/>
    </source>
</evidence>
<dbReference type="InParanoid" id="C7PYU1"/>
<sequence precursor="true">MIDLRRDDGSATAFVVVIVPALLLVAGLVLDLGLAMNARVHALAVAEEAARTGAGALDPVELRHGGRPSLDPTRAEAAARSYLAGAGEGGTVSASANLVTVTVKLQQPTELLRLIGLKSFSIAGTATAVPAMSIANPAGSTP</sequence>
<evidence type="ECO:0000259" key="2">
    <source>
        <dbReference type="Pfam" id="PF13400"/>
    </source>
</evidence>
<feature type="domain" description="Putative Flp pilus-assembly TadG-like N-terminal" evidence="2">
    <location>
        <begin position="9"/>
        <end position="55"/>
    </location>
</feature>